<dbReference type="AlphaFoldDB" id="U2YPZ4"/>
<name>U2YPZ4_9SPHN</name>
<dbReference type="EC" id="2.7.7.65" evidence="1"/>
<dbReference type="PANTHER" id="PTHR45138">
    <property type="entry name" value="REGULATORY COMPONENTS OF SENSORY TRANSDUCTION SYSTEM"/>
    <property type="match status" value="1"/>
</dbReference>
<evidence type="ECO:0000256" key="1">
    <source>
        <dbReference type="ARBA" id="ARBA00012528"/>
    </source>
</evidence>
<accession>U2YPZ4</accession>
<dbReference type="InterPro" id="IPR050469">
    <property type="entry name" value="Diguanylate_Cyclase"/>
</dbReference>
<dbReference type="Gene3D" id="3.30.70.270">
    <property type="match status" value="1"/>
</dbReference>
<sequence>MDIDYFKQFNDCYGHIAGDECLVRVADVLQNVACDSKDVIARFGGEEFAILLPDADETSVLEIAEHCRQSIAAMQIPHERSGCSDVVTISAGVQLAAPILGSSPKSFCLSVDKLLYSAKNKGRNRVAVSERFNPLQP</sequence>
<feature type="domain" description="GGDEF" evidence="3">
    <location>
        <begin position="1"/>
        <end position="131"/>
    </location>
</feature>
<comment type="catalytic activity">
    <reaction evidence="2">
        <text>2 GTP = 3',3'-c-di-GMP + 2 diphosphate</text>
        <dbReference type="Rhea" id="RHEA:24898"/>
        <dbReference type="ChEBI" id="CHEBI:33019"/>
        <dbReference type="ChEBI" id="CHEBI:37565"/>
        <dbReference type="ChEBI" id="CHEBI:58805"/>
        <dbReference type="EC" id="2.7.7.65"/>
    </reaction>
</comment>
<dbReference type="GO" id="GO:1902201">
    <property type="term" value="P:negative regulation of bacterial-type flagellum-dependent cell motility"/>
    <property type="evidence" value="ECO:0007669"/>
    <property type="project" value="TreeGrafter"/>
</dbReference>
<evidence type="ECO:0000313" key="4">
    <source>
        <dbReference type="EMBL" id="GAD51015.1"/>
    </source>
</evidence>
<evidence type="ECO:0000256" key="2">
    <source>
        <dbReference type="ARBA" id="ARBA00034247"/>
    </source>
</evidence>
<dbReference type="InterPro" id="IPR043128">
    <property type="entry name" value="Rev_trsase/Diguanyl_cyclase"/>
</dbReference>
<dbReference type="GO" id="GO:0052621">
    <property type="term" value="F:diguanylate cyclase activity"/>
    <property type="evidence" value="ECO:0007669"/>
    <property type="project" value="UniProtKB-EC"/>
</dbReference>
<dbReference type="eggNOG" id="COG3706">
    <property type="taxonomic scope" value="Bacteria"/>
</dbReference>
<dbReference type="GO" id="GO:0005886">
    <property type="term" value="C:plasma membrane"/>
    <property type="evidence" value="ECO:0007669"/>
    <property type="project" value="TreeGrafter"/>
</dbReference>
<dbReference type="SMART" id="SM00267">
    <property type="entry name" value="GGDEF"/>
    <property type="match status" value="1"/>
</dbReference>
<dbReference type="EMBL" id="BASZ01000014">
    <property type="protein sequence ID" value="GAD51015.1"/>
    <property type="molecule type" value="Genomic_DNA"/>
</dbReference>
<protein>
    <recommendedName>
        <fullName evidence="1">diguanylate cyclase</fullName>
        <ecNumber evidence="1">2.7.7.65</ecNumber>
    </recommendedName>
</protein>
<dbReference type="InterPro" id="IPR000160">
    <property type="entry name" value="GGDEF_dom"/>
</dbReference>
<dbReference type="PROSITE" id="PS50887">
    <property type="entry name" value="GGDEF"/>
    <property type="match status" value="1"/>
</dbReference>
<dbReference type="Proteomes" id="UP000016568">
    <property type="component" value="Unassembled WGS sequence"/>
</dbReference>
<gene>
    <name evidence="4" type="ORF">NT2_14_00190</name>
</gene>
<dbReference type="NCBIfam" id="TIGR00254">
    <property type="entry name" value="GGDEF"/>
    <property type="match status" value="1"/>
</dbReference>
<dbReference type="CDD" id="cd01949">
    <property type="entry name" value="GGDEF"/>
    <property type="match status" value="1"/>
</dbReference>
<proteinExistence type="predicted"/>
<comment type="caution">
    <text evidence="4">The sequence shown here is derived from an EMBL/GenBank/DDBJ whole genome shotgun (WGS) entry which is preliminary data.</text>
</comment>
<keyword evidence="5" id="KW-1185">Reference proteome</keyword>
<dbReference type="SUPFAM" id="SSF55073">
    <property type="entry name" value="Nucleotide cyclase"/>
    <property type="match status" value="1"/>
</dbReference>
<evidence type="ECO:0000259" key="3">
    <source>
        <dbReference type="PROSITE" id="PS50887"/>
    </source>
</evidence>
<organism evidence="4 5">
    <name type="scientific">Caenibius tardaugens NBRC 16725</name>
    <dbReference type="NCBI Taxonomy" id="1219035"/>
    <lineage>
        <taxon>Bacteria</taxon>
        <taxon>Pseudomonadati</taxon>
        <taxon>Pseudomonadota</taxon>
        <taxon>Alphaproteobacteria</taxon>
        <taxon>Sphingomonadales</taxon>
        <taxon>Erythrobacteraceae</taxon>
        <taxon>Caenibius</taxon>
    </lineage>
</organism>
<evidence type="ECO:0000313" key="5">
    <source>
        <dbReference type="Proteomes" id="UP000016568"/>
    </source>
</evidence>
<dbReference type="RefSeq" id="WP_021691833.1">
    <property type="nucleotide sequence ID" value="NZ_BASZ01000014.1"/>
</dbReference>
<dbReference type="PANTHER" id="PTHR45138:SF9">
    <property type="entry name" value="DIGUANYLATE CYCLASE DGCM-RELATED"/>
    <property type="match status" value="1"/>
</dbReference>
<dbReference type="GO" id="GO:0043709">
    <property type="term" value="P:cell adhesion involved in single-species biofilm formation"/>
    <property type="evidence" value="ECO:0007669"/>
    <property type="project" value="TreeGrafter"/>
</dbReference>
<dbReference type="InterPro" id="IPR029787">
    <property type="entry name" value="Nucleotide_cyclase"/>
</dbReference>
<reference evidence="4 5" key="1">
    <citation type="submission" date="2013-09" db="EMBL/GenBank/DDBJ databases">
        <title>Whole genome shotgun sequence of Novosphingobium tardaugens NBRC 16725.</title>
        <authorList>
            <person name="Isaki S."/>
            <person name="Hosoyama A."/>
            <person name="Tsuchikane K."/>
            <person name="Katsumata H."/>
            <person name="Ando Y."/>
            <person name="Yamazaki S."/>
            <person name="Fujita N."/>
        </authorList>
    </citation>
    <scope>NUCLEOTIDE SEQUENCE [LARGE SCALE GENOMIC DNA]</scope>
    <source>
        <strain evidence="4 5">NBRC 16725</strain>
    </source>
</reference>
<dbReference type="Pfam" id="PF00990">
    <property type="entry name" value="GGDEF"/>
    <property type="match status" value="1"/>
</dbReference>